<dbReference type="PATRIC" id="fig|1150625.3.peg.102"/>
<reference evidence="1 2" key="1">
    <citation type="journal article" date="2016" name="Front. Microbiol.">
        <title>Microevolution Analysis of Bacillus coahuilensis Unveils Differences in Phosphorus Acquisition Strategies and Their Regulation.</title>
        <authorList>
            <person name="Gomez-Lunar Z."/>
            <person name="Hernandez-Gonzalez I."/>
            <person name="Rodriguez-Torres M.D."/>
            <person name="Souza V."/>
            <person name="Olmedo-Alvarez G."/>
        </authorList>
    </citation>
    <scope>NUCLEOTIDE SEQUENCE [LARGE SCALE GENOMIC DNA]</scope>
    <source>
        <strain evidence="2">p1.1.43</strain>
    </source>
</reference>
<dbReference type="Proteomes" id="UP000074108">
    <property type="component" value="Unassembled WGS sequence"/>
</dbReference>
<evidence type="ECO:0000313" key="2">
    <source>
        <dbReference type="Proteomes" id="UP000074108"/>
    </source>
</evidence>
<dbReference type="EMBL" id="LDYG01000001">
    <property type="protein sequence ID" value="KUP09434.1"/>
    <property type="molecule type" value="Genomic_DNA"/>
</dbReference>
<dbReference type="STRING" id="1150625.Q75_00490"/>
<accession>A0A147KCM8</accession>
<comment type="caution">
    <text evidence="1">The sequence shown here is derived from an EMBL/GenBank/DDBJ whole genome shotgun (WGS) entry which is preliminary data.</text>
</comment>
<dbReference type="RefSeq" id="WP_010170197.1">
    <property type="nucleotide sequence ID" value="NZ_LDYG01000001.1"/>
</dbReference>
<proteinExistence type="predicted"/>
<protein>
    <recommendedName>
        <fullName evidence="3">DUF4359 domain-containing protein</fullName>
    </recommendedName>
</protein>
<sequence length="98" mass="11408">MKKWLIVGSLVLILLVSMYLTKPTEDRYTLWVLGVMSERIGSDQPLEELALEMFGEQLVNTNTEHADYLFFTVHSTEFKGKEMKFIGIFNTFLPIKKF</sequence>
<dbReference type="OrthoDB" id="2878657at2"/>
<evidence type="ECO:0000313" key="1">
    <source>
        <dbReference type="EMBL" id="KUP09434.1"/>
    </source>
</evidence>
<keyword evidence="2" id="KW-1185">Reference proteome</keyword>
<organism evidence="1 2">
    <name type="scientific">Bacillus coahuilensis p1.1.43</name>
    <dbReference type="NCBI Taxonomy" id="1150625"/>
    <lineage>
        <taxon>Bacteria</taxon>
        <taxon>Bacillati</taxon>
        <taxon>Bacillota</taxon>
        <taxon>Bacilli</taxon>
        <taxon>Bacillales</taxon>
        <taxon>Bacillaceae</taxon>
        <taxon>Bacillus</taxon>
    </lineage>
</organism>
<evidence type="ECO:0008006" key="3">
    <source>
        <dbReference type="Google" id="ProtNLM"/>
    </source>
</evidence>
<gene>
    <name evidence="1" type="ORF">Q75_00490</name>
</gene>
<name>A0A147KCM8_9BACI</name>
<dbReference type="AlphaFoldDB" id="A0A147KCM8"/>